<dbReference type="AlphaFoldDB" id="L2FTD8"/>
<evidence type="ECO:0000259" key="2">
    <source>
        <dbReference type="Pfam" id="PF22942"/>
    </source>
</evidence>
<dbReference type="InterPro" id="IPR056599">
    <property type="entry name" value="AAA_lid_fung"/>
</dbReference>
<dbReference type="HOGENOM" id="CLU_004471_2_2_1"/>
<dbReference type="Pfam" id="PF22942">
    <property type="entry name" value="DUF7025"/>
    <property type="match status" value="1"/>
</dbReference>
<feature type="region of interest" description="Disordered" evidence="1">
    <location>
        <begin position="328"/>
        <end position="401"/>
    </location>
</feature>
<dbReference type="Pfam" id="PF23232">
    <property type="entry name" value="AAA_lid_13"/>
    <property type="match status" value="1"/>
</dbReference>
<dbReference type="PANTHER" id="PTHR46411:SF2">
    <property type="entry name" value="AAA+ ATPASE DOMAIN-CONTAINING PROTEIN"/>
    <property type="match status" value="1"/>
</dbReference>
<dbReference type="InterPro" id="IPR054289">
    <property type="entry name" value="DUF7025"/>
</dbReference>
<feature type="compositionally biased region" description="Polar residues" evidence="1">
    <location>
        <begin position="992"/>
        <end position="1005"/>
    </location>
</feature>
<dbReference type="InterPro" id="IPR027417">
    <property type="entry name" value="P-loop_NTPase"/>
</dbReference>
<dbReference type="EMBL" id="KB020836">
    <property type="protein sequence ID" value="ELA29689.1"/>
    <property type="molecule type" value="Genomic_DNA"/>
</dbReference>
<sequence>MILLADNEEASHDEEPTRPAEEELPDAEMASPSAMTDPKAENASFSPMEDSREVRDLKERLQEVESKVSLVDIMYDLHKSATEGIMHKQHDPFLARVFSSRDSSRWGRYYGELTFLKDSVFFMQRIRESYQAILEIEKERDGIRENRRKRRQNAIESESARQISTKAFLNGERAKLSQSDWNDFIMDTGFEEAILYPIEVVIGEAEPRIILQLPGFKDHKPRPVERTLPINEEEEETTRNQALPERIKIYSAPLMVIMSRLTNDSYWTNELGGSIVLLRPYQDLFYYEAQLRQWLTRLEKDFEGFDGSMDVTETFDGAANTNHITEVYEAPKSGASEGSLSRPASIPDEKRRSVDAEHLEQSDMSHVFTPHGNNDEDSGGEDEDSGSSSNGSGDEDEDSSALEAKLANSITALVHLRSLVEFMNNEIKPKQTYVEGPVCGNVSFHDLWHLFKPGTEVIEQGGKQAFVVLRVEVPVHKIEEPWGRWSKSLADDSEGETTKDRSHFTLHCASIDFDGKSFGPVSKAFIIPPFGDLKPVRSLLIYPVRFEGQETRQSLIRRGRLLLEVADFKAMYYTGATLDKGGEIDSQVVVDFSEALADEERSAAWKPTIGPVNTAPEGRRDDECSALCCRGHIIHDGFSTDLKMTTDYIGTLVPDARARSLILSPRSLEETLGSIEELTETEILIMTYRVFGFVLRSRKWAQLDLTLLRYENSSARDLTIDAFERLELPEGHRELVQSLVTQHFRNRHSSFTKDTQTDLIQGKGMHLLLLPSETFTYNCHKGVAELFRKPLFQITCVFLRVLEYYTGILFLTTNRIGDLDEAFASRIQMSLHYPELDELKTLKVFRLHIDLIEQRFKKQGRTITFDISSIEDFASQHYADQPYNRWNGRQIRNACHTALALAEFDAQKNGSEISLEIDKSATVSLQLKYFKVVQKAYLDFGEYLADIQGTEGDDRAFQQRLRARKNTPFEKQSLFDARPGPGQRRRPHHANSRLSDMSPSFNTKTEVFDHDQHRHQRQYSSTASSQAQGYGNAAPYNQTPGGSFRDYGNSPAHDQQMHGQQAQTDTRFQMESQQAPLYESPQAGLQPAHSGEAHLRPSMSHDGSPLPHRPAQPQSMQYGYSSELQADAMRITTPRVQSDPRDIPHPGYTYRDGAQGGLNRVPYQGGNMPQT</sequence>
<feature type="domain" description="DUF7025" evidence="2">
    <location>
        <begin position="439"/>
        <end position="547"/>
    </location>
</feature>
<organism evidence="4">
    <name type="scientific">Colletotrichum fructicola (strain Nara gc5)</name>
    <name type="common">Anthracnose fungus</name>
    <name type="synonym">Colletotrichum gloeosporioides (strain Nara gc5)</name>
    <dbReference type="NCBI Taxonomy" id="1213859"/>
    <lineage>
        <taxon>Eukaryota</taxon>
        <taxon>Fungi</taxon>
        <taxon>Dikarya</taxon>
        <taxon>Ascomycota</taxon>
        <taxon>Pezizomycotina</taxon>
        <taxon>Sordariomycetes</taxon>
        <taxon>Hypocreomycetidae</taxon>
        <taxon>Glomerellales</taxon>
        <taxon>Glomerellaceae</taxon>
        <taxon>Colletotrichum</taxon>
        <taxon>Colletotrichum gloeosporioides species complex</taxon>
    </lineage>
</organism>
<evidence type="ECO:0000259" key="3">
    <source>
        <dbReference type="Pfam" id="PF23232"/>
    </source>
</evidence>
<feature type="compositionally biased region" description="Polar residues" evidence="1">
    <location>
        <begin position="1018"/>
        <end position="1041"/>
    </location>
</feature>
<feature type="compositionally biased region" description="Basic and acidic residues" evidence="1">
    <location>
        <begin position="347"/>
        <end position="363"/>
    </location>
</feature>
<evidence type="ECO:0000313" key="4">
    <source>
        <dbReference type="EMBL" id="ELA29689.1"/>
    </source>
</evidence>
<proteinExistence type="predicted"/>
<feature type="region of interest" description="Disordered" evidence="1">
    <location>
        <begin position="1134"/>
        <end position="1171"/>
    </location>
</feature>
<evidence type="ECO:0000256" key="1">
    <source>
        <dbReference type="SAM" id="MobiDB-lite"/>
    </source>
</evidence>
<feature type="region of interest" description="Disordered" evidence="1">
    <location>
        <begin position="963"/>
        <end position="1117"/>
    </location>
</feature>
<reference evidence="4" key="1">
    <citation type="submission" date="2012-08" db="EMBL/GenBank/DDBJ databases">
        <title>Genome analysis of Colletotrichum orbiculare and Colletotrichum fructicola.</title>
        <authorList>
            <person name="Gan P.H.P."/>
            <person name="Ikeda K."/>
            <person name="Irieda H."/>
            <person name="Narusaka M."/>
            <person name="O'Connell R.J."/>
            <person name="Narusaka Y."/>
            <person name="Takano Y."/>
            <person name="Kubo Y."/>
            <person name="Shirasu K."/>
        </authorList>
    </citation>
    <scope>NUCLEOTIDE SEQUENCE</scope>
    <source>
        <strain evidence="4">Nara gc5</strain>
    </source>
</reference>
<feature type="region of interest" description="Disordered" evidence="1">
    <location>
        <begin position="1"/>
        <end position="52"/>
    </location>
</feature>
<feature type="compositionally biased region" description="Acidic residues" evidence="1">
    <location>
        <begin position="375"/>
        <end position="385"/>
    </location>
</feature>
<feature type="compositionally biased region" description="Basic and acidic residues" evidence="1">
    <location>
        <begin position="9"/>
        <end position="21"/>
    </location>
</feature>
<gene>
    <name evidence="4" type="ORF">CGGC5_1136</name>
</gene>
<feature type="compositionally biased region" description="Polar residues" evidence="1">
    <location>
        <begin position="1057"/>
        <end position="1075"/>
    </location>
</feature>
<name>L2FTD8_COLFN</name>
<accession>L2FTD8</accession>
<protein>
    <submittedName>
        <fullName evidence="4">AAA family ATPase</fullName>
    </submittedName>
</protein>
<feature type="domain" description="AAA+ ATPase lid" evidence="3">
    <location>
        <begin position="870"/>
        <end position="949"/>
    </location>
</feature>
<dbReference type="SUPFAM" id="SSF52540">
    <property type="entry name" value="P-loop containing nucleoside triphosphate hydrolases"/>
    <property type="match status" value="1"/>
</dbReference>
<dbReference type="PANTHER" id="PTHR46411">
    <property type="entry name" value="FAMILY ATPASE, PUTATIVE-RELATED"/>
    <property type="match status" value="1"/>
</dbReference>